<evidence type="ECO:0000256" key="6">
    <source>
        <dbReference type="ARBA" id="ARBA00022801"/>
    </source>
</evidence>
<keyword evidence="8 10" id="KW-0694">RNA-binding</keyword>
<dbReference type="Gene3D" id="1.10.40.50">
    <property type="entry name" value="Probable gtpase engc, domain 3"/>
    <property type="match status" value="1"/>
</dbReference>
<evidence type="ECO:0000256" key="8">
    <source>
        <dbReference type="ARBA" id="ARBA00022884"/>
    </source>
</evidence>
<dbReference type="PROSITE" id="PS51721">
    <property type="entry name" value="G_CP"/>
    <property type="match status" value="1"/>
</dbReference>
<dbReference type="InterPro" id="IPR010914">
    <property type="entry name" value="RsgA_GTPase_dom"/>
</dbReference>
<dbReference type="eggNOG" id="COG1162">
    <property type="taxonomic scope" value="Bacteria"/>
</dbReference>
<dbReference type="GO" id="GO:0046872">
    <property type="term" value="F:metal ion binding"/>
    <property type="evidence" value="ECO:0007669"/>
    <property type="project" value="UniProtKB-KW"/>
</dbReference>
<dbReference type="GO" id="GO:0042274">
    <property type="term" value="P:ribosomal small subunit biogenesis"/>
    <property type="evidence" value="ECO:0007669"/>
    <property type="project" value="UniProtKB-UniRule"/>
</dbReference>
<feature type="binding site" evidence="10">
    <location>
        <position position="270"/>
    </location>
    <ligand>
        <name>Zn(2+)</name>
        <dbReference type="ChEBI" id="CHEBI:29105"/>
    </ligand>
</feature>
<dbReference type="STRING" id="1424334.W822_16410"/>
<keyword evidence="1 10" id="KW-0963">Cytoplasm</keyword>
<proteinExistence type="inferred from homology"/>
<dbReference type="PANTHER" id="PTHR32120">
    <property type="entry name" value="SMALL RIBOSOMAL SUBUNIT BIOGENESIS GTPASE RSGA"/>
    <property type="match status" value="1"/>
</dbReference>
<dbReference type="PANTHER" id="PTHR32120:SF11">
    <property type="entry name" value="SMALL RIBOSOMAL SUBUNIT BIOGENESIS GTPASE RSGA 1, MITOCHONDRIAL-RELATED"/>
    <property type="match status" value="1"/>
</dbReference>
<evidence type="ECO:0000259" key="12">
    <source>
        <dbReference type="PROSITE" id="PS51721"/>
    </source>
</evidence>
<feature type="domain" description="CP-type G" evidence="12">
    <location>
        <begin position="72"/>
        <end position="233"/>
    </location>
</feature>
<dbReference type="HAMAP" id="MF_01820">
    <property type="entry name" value="GTPase_RsgA"/>
    <property type="match status" value="1"/>
</dbReference>
<dbReference type="PROSITE" id="PS50936">
    <property type="entry name" value="ENGC_GTPASE"/>
    <property type="match status" value="1"/>
</dbReference>
<comment type="function">
    <text evidence="10">One of several proteins that assist in the late maturation steps of the functional core of the 30S ribosomal subunit. Helps release RbfA from mature subunits. May play a role in the assembly of ribosomal proteins into the subunit. Circularly permuted GTPase that catalyzes slow GTP hydrolysis, GTPase activity is stimulated by the 30S ribosomal subunit.</text>
</comment>
<sequence>MAGNERMIRGRVIAAHGRHYQVELDDGQLRQCYTRGKKSGICVGDYVDIEIQGQEEGRIERIHERRNLLYRSDEMRAKQFAANVDQLLIVVAVEPLFSDDLTGRALAGAFSADISPVILLNKSDLSKGLPLARARLAEMAALGVPVVETSTLHPDALRDTLLPLLAGKTSLLLGQSGMGKSSILNILVPDARADTQAHSLALGTGKHTTTSSRLYHLPDSQGDLIDSPGFQAFGLKHLGQTEVEQGFPEFAPFSQHCRFYNCTHRHEPGCGVLEALEKGLINDKRHELYMRILAESTAPQKY</sequence>
<dbReference type="GO" id="GO:0005737">
    <property type="term" value="C:cytoplasm"/>
    <property type="evidence" value="ECO:0007669"/>
    <property type="project" value="UniProtKB-SubCell"/>
</dbReference>
<keyword evidence="3 10" id="KW-0479">Metal-binding</keyword>
<name>V8QQP0_9BURK</name>
<dbReference type="InterPro" id="IPR030378">
    <property type="entry name" value="G_CP_dom"/>
</dbReference>
<evidence type="ECO:0000256" key="10">
    <source>
        <dbReference type="HAMAP-Rule" id="MF_01820"/>
    </source>
</evidence>
<evidence type="ECO:0000313" key="14">
    <source>
        <dbReference type="Proteomes" id="UP000018733"/>
    </source>
</evidence>
<dbReference type="SUPFAM" id="SSF50249">
    <property type="entry name" value="Nucleic acid-binding proteins"/>
    <property type="match status" value="1"/>
</dbReference>
<dbReference type="Gene3D" id="2.40.50.140">
    <property type="entry name" value="Nucleic acid-binding proteins"/>
    <property type="match status" value="1"/>
</dbReference>
<dbReference type="PATRIC" id="fig|1424334.3.peg.3294"/>
<comment type="cofactor">
    <cofactor evidence="10">
        <name>Zn(2+)</name>
        <dbReference type="ChEBI" id="CHEBI:29105"/>
    </cofactor>
    <text evidence="10">Binds 1 zinc ion per subunit.</text>
</comment>
<keyword evidence="4 10" id="KW-0699">rRNA-binding</keyword>
<feature type="binding site" evidence="10">
    <location>
        <position position="262"/>
    </location>
    <ligand>
        <name>Zn(2+)</name>
        <dbReference type="ChEBI" id="CHEBI:29105"/>
    </ligand>
</feature>
<comment type="subcellular location">
    <subcellularLocation>
        <location evidence="10">Cytoplasm</location>
    </subcellularLocation>
</comment>
<protein>
    <recommendedName>
        <fullName evidence="10">Small ribosomal subunit biogenesis GTPase RsgA</fullName>
        <ecNumber evidence="10">3.6.1.-</ecNumber>
    </recommendedName>
</protein>
<dbReference type="InterPro" id="IPR004881">
    <property type="entry name" value="Ribosome_biogen_GTPase_RsgA"/>
</dbReference>
<evidence type="ECO:0000259" key="11">
    <source>
        <dbReference type="PROSITE" id="PS50936"/>
    </source>
</evidence>
<keyword evidence="9 10" id="KW-0342">GTP-binding</keyword>
<organism evidence="13 14">
    <name type="scientific">Advenella kashmirensis W13003</name>
    <dbReference type="NCBI Taxonomy" id="1424334"/>
    <lineage>
        <taxon>Bacteria</taxon>
        <taxon>Pseudomonadati</taxon>
        <taxon>Pseudomonadota</taxon>
        <taxon>Betaproteobacteria</taxon>
        <taxon>Burkholderiales</taxon>
        <taxon>Alcaligenaceae</taxon>
    </lineage>
</organism>
<feature type="binding site" evidence="10">
    <location>
        <position position="264"/>
    </location>
    <ligand>
        <name>Zn(2+)</name>
        <dbReference type="ChEBI" id="CHEBI:29105"/>
    </ligand>
</feature>
<dbReference type="Proteomes" id="UP000018733">
    <property type="component" value="Unassembled WGS sequence"/>
</dbReference>
<keyword evidence="5 10" id="KW-0547">Nucleotide-binding</keyword>
<dbReference type="SUPFAM" id="SSF52540">
    <property type="entry name" value="P-loop containing nucleoside triphosphate hydrolases"/>
    <property type="match status" value="1"/>
</dbReference>
<evidence type="ECO:0000313" key="13">
    <source>
        <dbReference type="EMBL" id="ETF02286.1"/>
    </source>
</evidence>
<reference evidence="13 14" key="1">
    <citation type="journal article" date="2014" name="Genome Announc.">
        <title>Draft Genome Sequence of Advenella kashmirensis Strain W13003, a Polycyclic Aromatic Hydrocarbon-Degrading Bacterium.</title>
        <authorList>
            <person name="Wang X."/>
            <person name="Jin D."/>
            <person name="Zhou L."/>
            <person name="Wu L."/>
            <person name="An W."/>
            <person name="Zhao L."/>
        </authorList>
    </citation>
    <scope>NUCLEOTIDE SEQUENCE [LARGE SCALE GENOMIC DNA]</scope>
    <source>
        <strain evidence="13 14">W13003</strain>
    </source>
</reference>
<dbReference type="GO" id="GO:0005525">
    <property type="term" value="F:GTP binding"/>
    <property type="evidence" value="ECO:0007669"/>
    <property type="project" value="UniProtKB-UniRule"/>
</dbReference>
<dbReference type="AlphaFoldDB" id="V8QQP0"/>
<evidence type="ECO:0000256" key="3">
    <source>
        <dbReference type="ARBA" id="ARBA00022723"/>
    </source>
</evidence>
<dbReference type="InterPro" id="IPR012340">
    <property type="entry name" value="NA-bd_OB-fold"/>
</dbReference>
<comment type="similarity">
    <text evidence="10">Belongs to the TRAFAC class YlqF/YawG GTPase family. RsgA subfamily.</text>
</comment>
<feature type="binding site" evidence="10">
    <location>
        <begin position="121"/>
        <end position="124"/>
    </location>
    <ligand>
        <name>GTP</name>
        <dbReference type="ChEBI" id="CHEBI:37565"/>
    </ligand>
</feature>
<comment type="caution">
    <text evidence="13">The sequence shown here is derived from an EMBL/GenBank/DDBJ whole genome shotgun (WGS) entry which is preliminary data.</text>
</comment>
<evidence type="ECO:0000256" key="2">
    <source>
        <dbReference type="ARBA" id="ARBA00022517"/>
    </source>
</evidence>
<comment type="subunit">
    <text evidence="10">Monomer. Associates with 30S ribosomal subunit, binds 16S rRNA.</text>
</comment>
<dbReference type="InterPro" id="IPR027417">
    <property type="entry name" value="P-loop_NTPase"/>
</dbReference>
<dbReference type="Pfam" id="PF03193">
    <property type="entry name" value="RsgA_GTPase"/>
    <property type="match status" value="1"/>
</dbReference>
<feature type="binding site" evidence="10">
    <location>
        <position position="257"/>
    </location>
    <ligand>
        <name>Zn(2+)</name>
        <dbReference type="ChEBI" id="CHEBI:29105"/>
    </ligand>
</feature>
<evidence type="ECO:0000256" key="4">
    <source>
        <dbReference type="ARBA" id="ARBA00022730"/>
    </source>
</evidence>
<gene>
    <name evidence="10" type="primary">rsgA</name>
    <name evidence="13" type="ORF">W822_16410</name>
</gene>
<dbReference type="GO" id="GO:0003924">
    <property type="term" value="F:GTPase activity"/>
    <property type="evidence" value="ECO:0007669"/>
    <property type="project" value="UniProtKB-UniRule"/>
</dbReference>
<dbReference type="NCBIfam" id="TIGR00157">
    <property type="entry name" value="ribosome small subunit-dependent GTPase A"/>
    <property type="match status" value="1"/>
</dbReference>
<keyword evidence="7 10" id="KW-0862">Zinc</keyword>
<feature type="domain" description="EngC GTPase" evidence="11">
    <location>
        <begin position="82"/>
        <end position="231"/>
    </location>
</feature>
<dbReference type="GO" id="GO:0019843">
    <property type="term" value="F:rRNA binding"/>
    <property type="evidence" value="ECO:0007669"/>
    <property type="project" value="UniProtKB-KW"/>
</dbReference>
<dbReference type="Gene3D" id="3.40.50.300">
    <property type="entry name" value="P-loop containing nucleotide triphosphate hydrolases"/>
    <property type="match status" value="1"/>
</dbReference>
<dbReference type="CDD" id="cd01854">
    <property type="entry name" value="YjeQ_EngC"/>
    <property type="match status" value="1"/>
</dbReference>
<evidence type="ECO:0000256" key="7">
    <source>
        <dbReference type="ARBA" id="ARBA00022833"/>
    </source>
</evidence>
<keyword evidence="6 10" id="KW-0378">Hydrolase</keyword>
<dbReference type="EC" id="3.6.1.-" evidence="10"/>
<evidence type="ECO:0000256" key="5">
    <source>
        <dbReference type="ARBA" id="ARBA00022741"/>
    </source>
</evidence>
<keyword evidence="14" id="KW-1185">Reference proteome</keyword>
<dbReference type="HOGENOM" id="CLU_033617_2_0_4"/>
<feature type="binding site" evidence="10">
    <location>
        <begin position="174"/>
        <end position="182"/>
    </location>
    <ligand>
        <name>GTP</name>
        <dbReference type="ChEBI" id="CHEBI:37565"/>
    </ligand>
</feature>
<dbReference type="InterPro" id="IPR031944">
    <property type="entry name" value="RsgA_N"/>
</dbReference>
<keyword evidence="2 10" id="KW-0690">Ribosome biogenesis</keyword>
<evidence type="ECO:0000256" key="1">
    <source>
        <dbReference type="ARBA" id="ARBA00022490"/>
    </source>
</evidence>
<accession>V8QQP0</accession>
<dbReference type="EMBL" id="AYXT01000010">
    <property type="protein sequence ID" value="ETF02286.1"/>
    <property type="molecule type" value="Genomic_DNA"/>
</dbReference>
<evidence type="ECO:0000256" key="9">
    <source>
        <dbReference type="ARBA" id="ARBA00023134"/>
    </source>
</evidence>
<dbReference type="CDD" id="cd04466">
    <property type="entry name" value="S1_YloQ_GTPase"/>
    <property type="match status" value="1"/>
</dbReference>